<dbReference type="PANTHER" id="PTHR34682">
    <property type="entry name" value="AT HOOK MOTIF-CONTAINING PROTEIN"/>
    <property type="match status" value="1"/>
</dbReference>
<dbReference type="InterPro" id="IPR045881">
    <property type="entry name" value="MNM1-like"/>
</dbReference>
<feature type="compositionally biased region" description="Basic and acidic residues" evidence="1">
    <location>
        <begin position="216"/>
        <end position="225"/>
    </location>
</feature>
<dbReference type="PANTHER" id="PTHR34682:SF1">
    <property type="entry name" value="PROTEIN METABOLIC NETWORK MODULATOR 1"/>
    <property type="match status" value="1"/>
</dbReference>
<keyword evidence="3" id="KW-1185">Reference proteome</keyword>
<protein>
    <submittedName>
        <fullName evidence="2">Uncharacterized protein</fullName>
    </submittedName>
</protein>
<comment type="caution">
    <text evidence="2">The sequence shown here is derived from an EMBL/GenBank/DDBJ whole genome shotgun (WGS) entry which is preliminary data.</text>
</comment>
<sequence length="278" mass="29684">MVGQVVSGVLDGSFDAGYLLTVRVGDTNTILRGVVFAPGLSVPVSGANDVAPHVKMLKRFDVPLSTVGSPFQTRGSSSQYEQKSGLVQQRNEGSLPMKVVAPVNSSPATSKGVQDDAKVFPETATQNLLQAEEKKLNSDTPYSGEQLNENINVVVQASSQANDNQVPKTEQTEPWQKNPSDLPPIGGGLDDAGKAAQCEVQKELASSNDGAASKDSVLETKRESPLKNSVDPVGPRSEQPKVDGVNQNSLMDIAMTYQDSWNQQCCHGYCTAKHGYLH</sequence>
<accession>A0AAP0E407</accession>
<gene>
    <name evidence="2" type="ORF">Sjap_025256</name>
</gene>
<evidence type="ECO:0000256" key="1">
    <source>
        <dbReference type="SAM" id="MobiDB-lite"/>
    </source>
</evidence>
<proteinExistence type="predicted"/>
<dbReference type="Proteomes" id="UP001417504">
    <property type="component" value="Unassembled WGS sequence"/>
</dbReference>
<evidence type="ECO:0000313" key="3">
    <source>
        <dbReference type="Proteomes" id="UP001417504"/>
    </source>
</evidence>
<dbReference type="EMBL" id="JBBNAE010000011">
    <property type="protein sequence ID" value="KAK9084845.1"/>
    <property type="molecule type" value="Genomic_DNA"/>
</dbReference>
<organism evidence="2 3">
    <name type="scientific">Stephania japonica</name>
    <dbReference type="NCBI Taxonomy" id="461633"/>
    <lineage>
        <taxon>Eukaryota</taxon>
        <taxon>Viridiplantae</taxon>
        <taxon>Streptophyta</taxon>
        <taxon>Embryophyta</taxon>
        <taxon>Tracheophyta</taxon>
        <taxon>Spermatophyta</taxon>
        <taxon>Magnoliopsida</taxon>
        <taxon>Ranunculales</taxon>
        <taxon>Menispermaceae</taxon>
        <taxon>Menispermoideae</taxon>
        <taxon>Cissampelideae</taxon>
        <taxon>Stephania</taxon>
    </lineage>
</organism>
<reference evidence="2 3" key="1">
    <citation type="submission" date="2024-01" db="EMBL/GenBank/DDBJ databases">
        <title>Genome assemblies of Stephania.</title>
        <authorList>
            <person name="Yang L."/>
        </authorList>
    </citation>
    <scope>NUCLEOTIDE SEQUENCE [LARGE SCALE GENOMIC DNA]</scope>
    <source>
        <strain evidence="2">QJT</strain>
        <tissue evidence="2">Leaf</tissue>
    </source>
</reference>
<feature type="region of interest" description="Disordered" evidence="1">
    <location>
        <begin position="160"/>
        <end position="244"/>
    </location>
</feature>
<feature type="compositionally biased region" description="Polar residues" evidence="1">
    <location>
        <begin position="160"/>
        <end position="179"/>
    </location>
</feature>
<name>A0AAP0E407_9MAGN</name>
<dbReference type="AlphaFoldDB" id="A0AAP0E407"/>
<evidence type="ECO:0000313" key="2">
    <source>
        <dbReference type="EMBL" id="KAK9084845.1"/>
    </source>
</evidence>